<proteinExistence type="inferred from homology"/>
<gene>
    <name evidence="2" type="ORF">D915_007646</name>
</gene>
<sequence length="218" mass="24003">MGLFGEKTDSREKIRKMISVVRRQKYRIQRDIDALQLQNKRVAADIKKRAKGGRIDEAKILARELVNSRKAVSRLYATGAHLDCLISELNCQATANKLASATKSSTSVIKSVSALMKIPEMQKTMQDLSKEMMKMGIIGEMIDDTLDITLGDPDDADEAVSAEIDKILSEITASEIAKVPDAVEDTLPAGISLPTREDSVEEDGEINQMQARLAALRN</sequence>
<keyword evidence="3" id="KW-1185">Reference proteome</keyword>
<comment type="caution">
    <text evidence="2">The sequence shown here is derived from an EMBL/GenBank/DDBJ whole genome shotgun (WGS) entry which is preliminary data.</text>
</comment>
<dbReference type="PANTHER" id="PTHR10476">
    <property type="entry name" value="CHARGED MULTIVESICULAR BODY PROTEIN"/>
    <property type="match status" value="1"/>
</dbReference>
<comment type="similarity">
    <text evidence="1">Belongs to the SNF7 family.</text>
</comment>
<protein>
    <submittedName>
        <fullName evidence="2">Charged multivesicular body protein 3</fullName>
    </submittedName>
</protein>
<evidence type="ECO:0000313" key="3">
    <source>
        <dbReference type="Proteomes" id="UP000230066"/>
    </source>
</evidence>
<dbReference type="GO" id="GO:0007034">
    <property type="term" value="P:vacuolar transport"/>
    <property type="evidence" value="ECO:0007669"/>
    <property type="project" value="InterPro"/>
</dbReference>
<dbReference type="Proteomes" id="UP000230066">
    <property type="component" value="Unassembled WGS sequence"/>
</dbReference>
<reference evidence="2" key="1">
    <citation type="submission" date="2019-03" db="EMBL/GenBank/DDBJ databases">
        <title>Improved annotation for the trematode Fasciola hepatica.</title>
        <authorList>
            <person name="Choi Y.-J."/>
            <person name="Martin J."/>
            <person name="Mitreva M."/>
        </authorList>
    </citation>
    <scope>NUCLEOTIDE SEQUENCE [LARGE SCALE GENOMIC DNA]</scope>
</reference>
<dbReference type="InterPro" id="IPR005024">
    <property type="entry name" value="Snf7_fam"/>
</dbReference>
<dbReference type="Pfam" id="PF03357">
    <property type="entry name" value="Snf7"/>
    <property type="match status" value="1"/>
</dbReference>
<organism evidence="2 3">
    <name type="scientific">Fasciola hepatica</name>
    <name type="common">Liver fluke</name>
    <dbReference type="NCBI Taxonomy" id="6192"/>
    <lineage>
        <taxon>Eukaryota</taxon>
        <taxon>Metazoa</taxon>
        <taxon>Spiralia</taxon>
        <taxon>Lophotrochozoa</taxon>
        <taxon>Platyhelminthes</taxon>
        <taxon>Trematoda</taxon>
        <taxon>Digenea</taxon>
        <taxon>Plagiorchiida</taxon>
        <taxon>Echinostomata</taxon>
        <taxon>Echinostomatoidea</taxon>
        <taxon>Fasciolidae</taxon>
        <taxon>Fasciola</taxon>
    </lineage>
</organism>
<dbReference type="AlphaFoldDB" id="A0A4E0RLR7"/>
<name>A0A4E0RLR7_FASHE</name>
<evidence type="ECO:0000256" key="1">
    <source>
        <dbReference type="ARBA" id="ARBA00006190"/>
    </source>
</evidence>
<dbReference type="EMBL" id="JXXN02003281">
    <property type="protein sequence ID" value="THD21757.1"/>
    <property type="molecule type" value="Genomic_DNA"/>
</dbReference>
<accession>A0A4E0RLR7</accession>
<evidence type="ECO:0000313" key="2">
    <source>
        <dbReference type="EMBL" id="THD21757.1"/>
    </source>
</evidence>
<dbReference type="Gene3D" id="6.10.140.1230">
    <property type="match status" value="1"/>
</dbReference>